<evidence type="ECO:0000256" key="3">
    <source>
        <dbReference type="ARBA" id="ARBA00022448"/>
    </source>
</evidence>
<keyword evidence="4" id="KW-0633">Potassium transport</keyword>
<feature type="transmembrane region" description="Helical" evidence="13">
    <location>
        <begin position="15"/>
        <end position="35"/>
    </location>
</feature>
<keyword evidence="9" id="KW-0406">Ion transport</keyword>
<evidence type="ECO:0000256" key="7">
    <source>
        <dbReference type="ARBA" id="ARBA00022958"/>
    </source>
</evidence>
<keyword evidence="10 13" id="KW-0472">Membrane</keyword>
<dbReference type="Proteomes" id="UP000671914">
    <property type="component" value="Chromosome"/>
</dbReference>
<comment type="subcellular location">
    <subcellularLocation>
        <location evidence="1">Membrane</location>
        <topology evidence="1">Multi-pass membrane protein</topology>
    </subcellularLocation>
</comment>
<evidence type="ECO:0000256" key="10">
    <source>
        <dbReference type="ARBA" id="ARBA00023136"/>
    </source>
</evidence>
<dbReference type="Pfam" id="PF06736">
    <property type="entry name" value="TMEM175"/>
    <property type="match status" value="1"/>
</dbReference>
<evidence type="ECO:0000256" key="5">
    <source>
        <dbReference type="ARBA" id="ARBA00022692"/>
    </source>
</evidence>
<dbReference type="GO" id="GO:0015252">
    <property type="term" value="F:proton channel activity"/>
    <property type="evidence" value="ECO:0007669"/>
    <property type="project" value="InterPro"/>
</dbReference>
<organism evidence="14 15">
    <name type="scientific">Agromyces archimandritae</name>
    <dbReference type="NCBI Taxonomy" id="2781962"/>
    <lineage>
        <taxon>Bacteria</taxon>
        <taxon>Bacillati</taxon>
        <taxon>Actinomycetota</taxon>
        <taxon>Actinomycetes</taxon>
        <taxon>Micrococcales</taxon>
        <taxon>Microbacteriaceae</taxon>
        <taxon>Agromyces</taxon>
    </lineage>
</organism>
<feature type="transmembrane region" description="Helical" evidence="13">
    <location>
        <begin position="125"/>
        <end position="144"/>
    </location>
</feature>
<keyword evidence="11" id="KW-0407">Ion channel</keyword>
<reference evidence="14" key="1">
    <citation type="submission" date="2021-03" db="EMBL/GenBank/DDBJ databases">
        <title>Agromyces archimandritus sp. nov., isolated from the cockroach Archimandrita tessellata.</title>
        <authorList>
            <person name="Guzman J."/>
            <person name="Ortuzar M."/>
            <person name="Poehlein A."/>
            <person name="Daniel R."/>
            <person name="Trujillo M."/>
            <person name="Vilcinskas A."/>
        </authorList>
    </citation>
    <scope>NUCLEOTIDE SEQUENCE</scope>
    <source>
        <strain evidence="14">G127AT</strain>
    </source>
</reference>
<evidence type="ECO:0000256" key="11">
    <source>
        <dbReference type="ARBA" id="ARBA00023303"/>
    </source>
</evidence>
<evidence type="ECO:0000313" key="14">
    <source>
        <dbReference type="EMBL" id="QTX04015.1"/>
    </source>
</evidence>
<feature type="transmembrane region" description="Helical" evidence="13">
    <location>
        <begin position="81"/>
        <end position="105"/>
    </location>
</feature>
<name>A0A975FKZ4_9MICO</name>
<feature type="transmembrane region" description="Helical" evidence="13">
    <location>
        <begin position="164"/>
        <end position="184"/>
    </location>
</feature>
<keyword evidence="6" id="KW-0631">Potassium channel</keyword>
<keyword evidence="3" id="KW-0813">Transport</keyword>
<feature type="transmembrane region" description="Helical" evidence="13">
    <location>
        <begin position="55"/>
        <end position="74"/>
    </location>
</feature>
<dbReference type="RefSeq" id="WP_210897185.1">
    <property type="nucleotide sequence ID" value="NZ_CP071696.1"/>
</dbReference>
<evidence type="ECO:0000256" key="12">
    <source>
        <dbReference type="ARBA" id="ARBA00034430"/>
    </source>
</evidence>
<dbReference type="EMBL" id="CP071696">
    <property type="protein sequence ID" value="QTX04015.1"/>
    <property type="molecule type" value="Genomic_DNA"/>
</dbReference>
<dbReference type="AlphaFoldDB" id="A0A975FKZ4"/>
<protein>
    <submittedName>
        <fullName evidence="14">DUF1211 domain-containing protein</fullName>
    </submittedName>
</protein>
<dbReference type="GO" id="GO:0005267">
    <property type="term" value="F:potassium channel activity"/>
    <property type="evidence" value="ECO:0007669"/>
    <property type="project" value="UniProtKB-KW"/>
</dbReference>
<comment type="similarity">
    <text evidence="2">Belongs to the TMEM175 family.</text>
</comment>
<evidence type="ECO:0000256" key="13">
    <source>
        <dbReference type="SAM" id="Phobius"/>
    </source>
</evidence>
<dbReference type="GO" id="GO:0016020">
    <property type="term" value="C:membrane"/>
    <property type="evidence" value="ECO:0007669"/>
    <property type="project" value="UniProtKB-SubCell"/>
</dbReference>
<evidence type="ECO:0000256" key="1">
    <source>
        <dbReference type="ARBA" id="ARBA00004141"/>
    </source>
</evidence>
<evidence type="ECO:0000313" key="15">
    <source>
        <dbReference type="Proteomes" id="UP000671914"/>
    </source>
</evidence>
<evidence type="ECO:0000256" key="2">
    <source>
        <dbReference type="ARBA" id="ARBA00006920"/>
    </source>
</evidence>
<proteinExistence type="inferred from homology"/>
<feature type="transmembrane region" description="Helical" evidence="13">
    <location>
        <begin position="190"/>
        <end position="206"/>
    </location>
</feature>
<comment type="catalytic activity">
    <reaction evidence="12">
        <text>K(+)(in) = K(+)(out)</text>
        <dbReference type="Rhea" id="RHEA:29463"/>
        <dbReference type="ChEBI" id="CHEBI:29103"/>
    </reaction>
</comment>
<keyword evidence="7" id="KW-0630">Potassium</keyword>
<sequence length="218" mass="23188">MGAAMYRYARDSLEYGRAVAFFDAAYAFALTLLVVNVEPPPASAWGSLPALLDAGLGGHLLGFAMSFLVVAVFWRLNHWLLSAMAGLTTLLIVVSFVALACVVLIPFTTQGLSDPATSGTPLAVALYAIDVSAAGIANSALYWCARAQGMLRVRLSPRIEILRLFDAVCAVGVFLASIGVAYIWGADAARWSWLTLIPLAVLSSALRRREARRTAPGA</sequence>
<evidence type="ECO:0000256" key="8">
    <source>
        <dbReference type="ARBA" id="ARBA00022989"/>
    </source>
</evidence>
<dbReference type="KEGG" id="aarc:G127AT_11990"/>
<evidence type="ECO:0000256" key="4">
    <source>
        <dbReference type="ARBA" id="ARBA00022538"/>
    </source>
</evidence>
<gene>
    <name evidence="14" type="ORF">G127AT_11990</name>
</gene>
<keyword evidence="5 13" id="KW-0812">Transmembrane</keyword>
<dbReference type="InterPro" id="IPR010617">
    <property type="entry name" value="TMEM175-like"/>
</dbReference>
<keyword evidence="8 13" id="KW-1133">Transmembrane helix</keyword>
<evidence type="ECO:0000256" key="9">
    <source>
        <dbReference type="ARBA" id="ARBA00023065"/>
    </source>
</evidence>
<accession>A0A975FKZ4</accession>
<keyword evidence="15" id="KW-1185">Reference proteome</keyword>
<evidence type="ECO:0000256" key="6">
    <source>
        <dbReference type="ARBA" id="ARBA00022826"/>
    </source>
</evidence>